<dbReference type="UCSC" id="C14A11.5">
    <property type="organism name" value="c. elegans"/>
</dbReference>
<dbReference type="SMR" id="O02136"/>
<reference evidence="1 2" key="1">
    <citation type="journal article" date="1998" name="Science">
        <title>Genome sequence of the nematode C. elegans: a platform for investigating biology.</title>
        <authorList>
            <consortium name="The C. elegans sequencing consortium"/>
            <person name="Sulson J.E."/>
            <person name="Waterston R."/>
        </authorList>
    </citation>
    <scope>NUCLEOTIDE SEQUENCE [LARGE SCALE GENOMIC DNA]</scope>
    <source>
        <strain evidence="1 2">Bristol N2</strain>
    </source>
</reference>
<dbReference type="GeneID" id="182591"/>
<evidence type="ECO:0000313" key="1">
    <source>
        <dbReference type="EMBL" id="CCD63468.1"/>
    </source>
</evidence>
<dbReference type="CTD" id="182591"/>
<dbReference type="OrthoDB" id="5820188at2759"/>
<organism evidence="1 2">
    <name type="scientific">Caenorhabditis elegans</name>
    <dbReference type="NCBI Taxonomy" id="6239"/>
    <lineage>
        <taxon>Eukaryota</taxon>
        <taxon>Metazoa</taxon>
        <taxon>Ecdysozoa</taxon>
        <taxon>Nematoda</taxon>
        <taxon>Chromadorea</taxon>
        <taxon>Rhabditida</taxon>
        <taxon>Rhabditina</taxon>
        <taxon>Rhabditomorpha</taxon>
        <taxon>Rhabditoidea</taxon>
        <taxon>Rhabditidae</taxon>
        <taxon>Peloderinae</taxon>
        <taxon>Caenorhabditis</taxon>
    </lineage>
</organism>
<protein>
    <submittedName>
        <fullName evidence="1">Death domain-containing protein</fullName>
    </submittedName>
</protein>
<dbReference type="RefSeq" id="NP_508488.1">
    <property type="nucleotide sequence ID" value="NM_076087.6"/>
</dbReference>
<dbReference type="Bgee" id="WBGene00015750">
    <property type="expression patterns" value="Expressed in pharyngeal muscle cell (C elegans) and 3 other cell types or tissues"/>
</dbReference>
<dbReference type="KEGG" id="cel:CELE_C14A11.5"/>
<dbReference type="PaxDb" id="6239-C14A11.5"/>
<dbReference type="FunCoup" id="O02136">
    <property type="interactions" value="813"/>
</dbReference>
<gene>
    <name evidence="1 3" type="ORF">C14A11.5</name>
    <name evidence="1" type="ORF">CELE_C14A11.5</name>
</gene>
<name>O02136_CAEEL</name>
<accession>O02136</accession>
<evidence type="ECO:0000313" key="3">
    <source>
        <dbReference type="WormBase" id="C14A11.5"/>
    </source>
</evidence>
<dbReference type="PIR" id="T25546">
    <property type="entry name" value="T25546"/>
</dbReference>
<dbReference type="AGR" id="WB:WBGene00015750"/>
<dbReference type="Proteomes" id="UP000001940">
    <property type="component" value="Chromosome X"/>
</dbReference>
<dbReference type="WormBase" id="C14A11.5">
    <property type="protein sequence ID" value="CE08153"/>
    <property type="gene ID" value="WBGene00015750"/>
</dbReference>
<dbReference type="AlphaFoldDB" id="O02136"/>
<dbReference type="OMA" id="CKESIRS"/>
<dbReference type="eggNOG" id="ENOG502THJH">
    <property type="taxonomic scope" value="Eukaryota"/>
</dbReference>
<proteinExistence type="predicted"/>
<sequence length="450" mass="51122">MCIQIKLEVSSELVRKVKSYDSHSLEVLCDQEIKNRIEYLETVVKAWKTYRKVENEQRHTLFLLLLSGNKDALHDYEKLVLYAKMIENDQNEHVGDVSIAANQAKITDRESTTSTIELGAESDCSTVAESDSFSPIPHQYNGGNQTSQCGNVISTEISKKLVEKSAISSHKNSDSIVQAEFPEDETVMGAYNNSDLSNKIAFTASQLKNVLDDAEVLKTFRYEEISESLEKLKCSAANMGIKQIEKTMSKGKKKRAKKAERKASEVANAHKKWLEQKSGSSRQAELAANALRLLQEHNTLPMTEHSKKVSGGLSASVGTNFYGNCKESIRSRVEEKYNQLFIDRIRELTEKLEWSSESPEKNRQFTKTDELTVVKAHIVRKLDYWKKSTQPQAAHYTEMYQLLFEKCGPSISDVIMNYMRYDTLPEAEFEQTLLLQYQSGKLFEKDESSS</sequence>
<dbReference type="InParanoid" id="O02136"/>
<evidence type="ECO:0000313" key="2">
    <source>
        <dbReference type="Proteomes" id="UP000001940"/>
    </source>
</evidence>
<dbReference type="HOGENOM" id="CLU_608648_0_0_1"/>
<dbReference type="EMBL" id="BX284606">
    <property type="protein sequence ID" value="CCD63468.1"/>
    <property type="molecule type" value="Genomic_DNA"/>
</dbReference>
<keyword evidence="2" id="KW-1185">Reference proteome</keyword>